<feature type="chain" id="PRO_5045826792" description="DUF1995 domain-containing protein" evidence="1">
    <location>
        <begin position="20"/>
        <end position="351"/>
    </location>
</feature>
<accession>A0ABP0TXM1</accession>
<evidence type="ECO:0000313" key="3">
    <source>
        <dbReference type="EMBL" id="CAK9207697.1"/>
    </source>
</evidence>
<dbReference type="PANTHER" id="PTHR35509">
    <property type="entry name" value="DOMAIN PROTEIN, PUTATIVE (DUF1995)-RELATED"/>
    <property type="match status" value="1"/>
</dbReference>
<evidence type="ECO:0000313" key="4">
    <source>
        <dbReference type="Proteomes" id="UP001497512"/>
    </source>
</evidence>
<dbReference type="InterPro" id="IPR053021">
    <property type="entry name" value="Chloroplast_ADK"/>
</dbReference>
<feature type="domain" description="DUF1995" evidence="2">
    <location>
        <begin position="111"/>
        <end position="317"/>
    </location>
</feature>
<evidence type="ECO:0000259" key="2">
    <source>
        <dbReference type="Pfam" id="PF09353"/>
    </source>
</evidence>
<keyword evidence="1" id="KW-0732">Signal</keyword>
<dbReference type="EMBL" id="OZ019908">
    <property type="protein sequence ID" value="CAK9207697.1"/>
    <property type="molecule type" value="Genomic_DNA"/>
</dbReference>
<keyword evidence="4" id="KW-1185">Reference proteome</keyword>
<feature type="signal peptide" evidence="1">
    <location>
        <begin position="1"/>
        <end position="19"/>
    </location>
</feature>
<sequence>MQSMETIVTSSCFLLPAAACTGLAAAATCVPSHALLQSACCSGFAPLASSAERRRGLPSWSGKKTCRAWSASSRRSSGSANCVSIARASAGELANIAAGLPADKKRQYSLPGTVEESIDQARQACREAIKDGKTRLQLELLLPLIGATDLDDWPGGIQQQYKAAAPLVSSLLTGLLEDDVFKKEDGGCRKYIIDSSDAVGGWESDKVAVVLFPTPETLESIEALAAIESRPLLLVNSQWQPGQVISDFGFGARRKTREDFVNSFEMVYFLKRMRMLGEDVRILRRYPGNWQVFVGGPTGSNVCVASETQQLSYKQLETVLKSREGSKAGQGWLDRLLGEFKFNQESLKNED</sequence>
<dbReference type="PANTHER" id="PTHR35509:SF4">
    <property type="entry name" value="DUF1995 DOMAIN-CONTAINING PROTEIN"/>
    <property type="match status" value="1"/>
</dbReference>
<dbReference type="InterPro" id="IPR018962">
    <property type="entry name" value="DUF1995"/>
</dbReference>
<gene>
    <name evidence="3" type="ORF">CSSPTR1EN2_LOCUS8936</name>
</gene>
<proteinExistence type="predicted"/>
<protein>
    <recommendedName>
        <fullName evidence="2">DUF1995 domain-containing protein</fullName>
    </recommendedName>
</protein>
<organism evidence="3 4">
    <name type="scientific">Sphagnum troendelagicum</name>
    <dbReference type="NCBI Taxonomy" id="128251"/>
    <lineage>
        <taxon>Eukaryota</taxon>
        <taxon>Viridiplantae</taxon>
        <taxon>Streptophyta</taxon>
        <taxon>Embryophyta</taxon>
        <taxon>Bryophyta</taxon>
        <taxon>Sphagnophytina</taxon>
        <taxon>Sphagnopsida</taxon>
        <taxon>Sphagnales</taxon>
        <taxon>Sphagnaceae</taxon>
        <taxon>Sphagnum</taxon>
    </lineage>
</organism>
<reference evidence="3" key="1">
    <citation type="submission" date="2024-02" db="EMBL/GenBank/DDBJ databases">
        <authorList>
            <consortium name="ELIXIR-Norway"/>
            <consortium name="Elixir Norway"/>
        </authorList>
    </citation>
    <scope>NUCLEOTIDE SEQUENCE</scope>
</reference>
<dbReference type="Proteomes" id="UP001497512">
    <property type="component" value="Chromosome 16"/>
</dbReference>
<dbReference type="Pfam" id="PF09353">
    <property type="entry name" value="DUF1995"/>
    <property type="match status" value="1"/>
</dbReference>
<name>A0ABP0TXM1_9BRYO</name>
<evidence type="ECO:0000256" key="1">
    <source>
        <dbReference type="SAM" id="SignalP"/>
    </source>
</evidence>